<proteinExistence type="predicted"/>
<reference evidence="2 3" key="1">
    <citation type="submission" date="2020-09" db="EMBL/GenBank/DDBJ databases">
        <title>De no assembly of potato wild relative species, Solanum commersonii.</title>
        <authorList>
            <person name="Cho K."/>
        </authorList>
    </citation>
    <scope>NUCLEOTIDE SEQUENCE [LARGE SCALE GENOMIC DNA]</scope>
    <source>
        <strain evidence="2">LZ3.2</strain>
        <tissue evidence="2">Leaf</tissue>
    </source>
</reference>
<sequence>MTPLFPTQMDVTKTKGFDDEFGPPLTTAENHQRDEQIMDHMYPLNMHARTVLGIEPTFIDPVDDDVPIDEDNLQTNSDVDTVFDTKDVDPLQAVEEAKGEDAIDD</sequence>
<keyword evidence="3" id="KW-1185">Reference proteome</keyword>
<comment type="caution">
    <text evidence="2">The sequence shown here is derived from an EMBL/GenBank/DDBJ whole genome shotgun (WGS) entry which is preliminary data.</text>
</comment>
<name>A0A9J6B7I0_SOLCO</name>
<evidence type="ECO:0000313" key="2">
    <source>
        <dbReference type="EMBL" id="KAG5632625.1"/>
    </source>
</evidence>
<accession>A0A9J6B7I0</accession>
<dbReference type="EMBL" id="JACXVP010000001">
    <property type="protein sequence ID" value="KAG5632625.1"/>
    <property type="molecule type" value="Genomic_DNA"/>
</dbReference>
<dbReference type="AlphaFoldDB" id="A0A9J6B7I0"/>
<feature type="region of interest" description="Disordered" evidence="1">
    <location>
        <begin position="1"/>
        <end position="26"/>
    </location>
</feature>
<protein>
    <submittedName>
        <fullName evidence="2">Uncharacterized protein</fullName>
    </submittedName>
</protein>
<evidence type="ECO:0000313" key="3">
    <source>
        <dbReference type="Proteomes" id="UP000824120"/>
    </source>
</evidence>
<gene>
    <name evidence="2" type="ORF">H5410_004342</name>
</gene>
<dbReference type="Proteomes" id="UP000824120">
    <property type="component" value="Chromosome 1"/>
</dbReference>
<organism evidence="2 3">
    <name type="scientific">Solanum commersonii</name>
    <name type="common">Commerson's wild potato</name>
    <name type="synonym">Commerson's nightshade</name>
    <dbReference type="NCBI Taxonomy" id="4109"/>
    <lineage>
        <taxon>Eukaryota</taxon>
        <taxon>Viridiplantae</taxon>
        <taxon>Streptophyta</taxon>
        <taxon>Embryophyta</taxon>
        <taxon>Tracheophyta</taxon>
        <taxon>Spermatophyta</taxon>
        <taxon>Magnoliopsida</taxon>
        <taxon>eudicotyledons</taxon>
        <taxon>Gunneridae</taxon>
        <taxon>Pentapetalae</taxon>
        <taxon>asterids</taxon>
        <taxon>lamiids</taxon>
        <taxon>Solanales</taxon>
        <taxon>Solanaceae</taxon>
        <taxon>Solanoideae</taxon>
        <taxon>Solaneae</taxon>
        <taxon>Solanum</taxon>
    </lineage>
</organism>
<evidence type="ECO:0000256" key="1">
    <source>
        <dbReference type="SAM" id="MobiDB-lite"/>
    </source>
</evidence>